<feature type="region of interest" description="Disordered" evidence="7">
    <location>
        <begin position="66"/>
        <end position="86"/>
    </location>
</feature>
<feature type="compositionally biased region" description="Basic and acidic residues" evidence="7">
    <location>
        <begin position="975"/>
        <end position="1002"/>
    </location>
</feature>
<feature type="coiled-coil region" evidence="6">
    <location>
        <begin position="181"/>
        <end position="229"/>
    </location>
</feature>
<organism evidence="9 10">
    <name type="scientific">Brachionus calyciflorus</name>
    <dbReference type="NCBI Taxonomy" id="104777"/>
    <lineage>
        <taxon>Eukaryota</taxon>
        <taxon>Metazoa</taxon>
        <taxon>Spiralia</taxon>
        <taxon>Gnathifera</taxon>
        <taxon>Rotifera</taxon>
        <taxon>Eurotatoria</taxon>
        <taxon>Monogononta</taxon>
        <taxon>Pseudotrocha</taxon>
        <taxon>Ploima</taxon>
        <taxon>Brachionidae</taxon>
        <taxon>Brachionus</taxon>
    </lineage>
</organism>
<evidence type="ECO:0000256" key="4">
    <source>
        <dbReference type="ARBA" id="ARBA00023069"/>
    </source>
</evidence>
<keyword evidence="4" id="KW-0969">Cilium</keyword>
<comment type="subcellular location">
    <subcellularLocation>
        <location evidence="1">Cell projection</location>
        <location evidence="1">Cilium</location>
    </subcellularLocation>
</comment>
<keyword evidence="10" id="KW-1185">Reference proteome</keyword>
<evidence type="ECO:0000256" key="2">
    <source>
        <dbReference type="ARBA" id="ARBA00006042"/>
    </source>
</evidence>
<feature type="domain" description="C2" evidence="8">
    <location>
        <begin position="767"/>
        <end position="889"/>
    </location>
</feature>
<accession>A0A813UJ07</accession>
<keyword evidence="5" id="KW-0966">Cell projection</keyword>
<feature type="compositionally biased region" description="Polar residues" evidence="7">
    <location>
        <begin position="1017"/>
        <end position="1027"/>
    </location>
</feature>
<dbReference type="SMART" id="SM00239">
    <property type="entry name" value="C2"/>
    <property type="match status" value="1"/>
</dbReference>
<evidence type="ECO:0000256" key="7">
    <source>
        <dbReference type="SAM" id="MobiDB-lite"/>
    </source>
</evidence>
<dbReference type="InterPro" id="IPR031139">
    <property type="entry name" value="RPGRIP1_fam"/>
</dbReference>
<dbReference type="PANTHER" id="PTHR14240">
    <property type="entry name" value="RETINITIS PIGMENTOSA GTPASE REGULATOR-INTERACTING PROTEIN"/>
    <property type="match status" value="1"/>
</dbReference>
<dbReference type="InterPro" id="IPR000008">
    <property type="entry name" value="C2_dom"/>
</dbReference>
<dbReference type="GO" id="GO:0035869">
    <property type="term" value="C:ciliary transition zone"/>
    <property type="evidence" value="ECO:0007669"/>
    <property type="project" value="TreeGrafter"/>
</dbReference>
<gene>
    <name evidence="9" type="ORF">OXX778_LOCUS7833</name>
</gene>
<dbReference type="EMBL" id="CAJNOC010001031">
    <property type="protein sequence ID" value="CAF0828349.1"/>
    <property type="molecule type" value="Genomic_DNA"/>
</dbReference>
<feature type="coiled-coil region" evidence="6">
    <location>
        <begin position="276"/>
        <end position="431"/>
    </location>
</feature>
<dbReference type="InterPro" id="IPR035892">
    <property type="entry name" value="C2_domain_sf"/>
</dbReference>
<dbReference type="Pfam" id="PF18111">
    <property type="entry name" value="RPGR1_C"/>
    <property type="match status" value="1"/>
</dbReference>
<feature type="region of interest" description="Disordered" evidence="7">
    <location>
        <begin position="944"/>
        <end position="1037"/>
    </location>
</feature>
<dbReference type="PANTHER" id="PTHR14240:SF1">
    <property type="entry name" value="PROTEIN FANTOM-RELATED"/>
    <property type="match status" value="1"/>
</dbReference>
<dbReference type="FunFam" id="2.60.40.150:FF:000073">
    <property type="entry name" value="protein fantom isoform X1"/>
    <property type="match status" value="1"/>
</dbReference>
<evidence type="ECO:0000256" key="5">
    <source>
        <dbReference type="ARBA" id="ARBA00023273"/>
    </source>
</evidence>
<comment type="caution">
    <text evidence="9">The sequence shown here is derived from an EMBL/GenBank/DDBJ whole genome shotgun (WGS) entry which is preliminary data.</text>
</comment>
<comment type="similarity">
    <text evidence="2">Belongs to the RPGRIP1 family.</text>
</comment>
<dbReference type="GO" id="GO:0005856">
    <property type="term" value="C:cytoskeleton"/>
    <property type="evidence" value="ECO:0007669"/>
    <property type="project" value="UniProtKB-ARBA"/>
</dbReference>
<dbReference type="SUPFAM" id="SSF49562">
    <property type="entry name" value="C2 domain (Calcium/lipid-binding domain, CaLB)"/>
    <property type="match status" value="2"/>
</dbReference>
<dbReference type="InterPro" id="IPR041091">
    <property type="entry name" value="RPGRIP1_C"/>
</dbReference>
<sequence>MDDNDEPQNKRALQEGLTIGKLSRTDLEDKYLKIYDENIILKKHARKQEEKIKMMATKLIRLVNDKKKSSSKGTLNDSGGGKRMRDVDSEEYIAGIQNKLMELEQQNKKLKENLQISKIQLQSLQTQKNPVSNMYNNVTSRIDTGLPKRDPSFTKNIRTISSHRSGNLSSRSLATPNYNMNANNNNNNNNNLRRIQELEIENMDLKSKMDEYDAQIEAFNDHVHQLKAEHDEELTRLRGQVSQEHITTVQENIDQIRLQREIKDKVNQYSELYSKFSNLTQQQVQLKEKHDRLLDELERNNLQLKQEQQKNVSLKTELKNIQQNSREILELKERIEDLTRENQVLNEANQKLVNSAFSLDREREFRERERALKVQIAQLEATLKADVGEKGSILDKLNSERDHYDKLNSEMREIQIKYYDMKQKYDEMNEKMLFLNKESNIDFTEIEEALILVKERRANKNTDEFLGMVDSEKIKAYQRKIVDLECSLSETVSELDKSRHLLITQVKINENYKKEMLLIENKMEENKAEFDAKMTESAQMLDIRAARIKKLERQLKDVAYGTKQVRIPHDEVTPSGTKRRDSYSFVGAPEPHMLDNYLTSNLERGQNIFEIHLTKLILSPEAIRIMSESDPSTFCTIEFYEHEIQTTPIMKGQQAEYNFTSQYIIRVDDFFLHYLQKKTTTIELHQAIGSDYETRGACQLSFRDLIDREKSRIHGQVQLISVTPNNVGISLGTLEYWARLIVPVDQAFRLYKERVKALGYIASNSAALNEVNIKKQSNDNMNELNINILRCSKISGLSKAQPSAYCVYKFFDFEDQDTEIIKASNNPEFNSHKSFPVQMDMDLDKYLKNSALEIYVFDDNQAENDPSYLGMTQIELIRLSHDQEIKGTYELKRPDGSKNGTIDVTLYWQYTYLPPSASTFSASGSKAPKKMSENLLEKAIKMGIKSPSQGPSPSVSKPNSKHGSVSGSRTNVKLESPRLNDSRSPEEIRPSSKKNSISEEHSIGNATLYRKPDSRDSNTSTPNQHYNDTIFEDQRTQSPNDLEHLTNEYQNTVEMNKENYEDNDNYNREEDDEEIEENIISTYEKGIDEEDEETEDTYGVTMSGNFNKYVATTKSDNDVVTESWDPNNTNKMAKNGDENNVIIEIGSLKFNEGSQVLLRDDIQRLFVTMEFLDYDSSDLESKDEPKPLANKYVHFNFRKCFQIDSVEHLEKRQLLAEMILDKNKSNIRLVVVSQPMIDELDCEDVGYAFIDINDIMELNEDFINQELNLYDPNDLNCIIGKMTVTVEILKALNSIKQDIHEAMKE</sequence>
<dbReference type="CDD" id="cd00030">
    <property type="entry name" value="C2"/>
    <property type="match status" value="1"/>
</dbReference>
<dbReference type="Gene3D" id="2.60.40.150">
    <property type="entry name" value="C2 domain"/>
    <property type="match status" value="3"/>
</dbReference>
<protein>
    <recommendedName>
        <fullName evidence="8">C2 domain-containing protein</fullName>
    </recommendedName>
</protein>
<name>A0A813UJ07_9BILA</name>
<evidence type="ECO:0000256" key="3">
    <source>
        <dbReference type="ARBA" id="ARBA00023054"/>
    </source>
</evidence>
<dbReference type="GO" id="GO:1905515">
    <property type="term" value="P:non-motile cilium assembly"/>
    <property type="evidence" value="ECO:0007669"/>
    <property type="project" value="TreeGrafter"/>
</dbReference>
<proteinExistence type="inferred from homology"/>
<feature type="coiled-coil region" evidence="6">
    <location>
        <begin position="93"/>
        <end position="127"/>
    </location>
</feature>
<feature type="compositionally biased region" description="Polar residues" evidence="7">
    <location>
        <begin position="946"/>
        <end position="973"/>
    </location>
</feature>
<evidence type="ECO:0000313" key="10">
    <source>
        <dbReference type="Proteomes" id="UP000663879"/>
    </source>
</evidence>
<evidence type="ECO:0000313" key="9">
    <source>
        <dbReference type="EMBL" id="CAF0828349.1"/>
    </source>
</evidence>
<evidence type="ECO:0000256" key="6">
    <source>
        <dbReference type="SAM" id="Coils"/>
    </source>
</evidence>
<dbReference type="InterPro" id="IPR021656">
    <property type="entry name" value="C2-C2_1"/>
</dbReference>
<dbReference type="Proteomes" id="UP000663879">
    <property type="component" value="Unassembled WGS sequence"/>
</dbReference>
<dbReference type="PROSITE" id="PS50004">
    <property type="entry name" value="C2"/>
    <property type="match status" value="1"/>
</dbReference>
<evidence type="ECO:0000259" key="8">
    <source>
        <dbReference type="PROSITE" id="PS50004"/>
    </source>
</evidence>
<evidence type="ECO:0000256" key="1">
    <source>
        <dbReference type="ARBA" id="ARBA00004138"/>
    </source>
</evidence>
<keyword evidence="3 6" id="KW-0175">Coiled coil</keyword>
<dbReference type="Pfam" id="PF11618">
    <property type="entry name" value="C2-C2_1"/>
    <property type="match status" value="2"/>
</dbReference>
<dbReference type="OrthoDB" id="2133912at2759"/>
<feature type="coiled-coil region" evidence="6">
    <location>
        <begin position="474"/>
        <end position="529"/>
    </location>
</feature>
<reference evidence="9" key="1">
    <citation type="submission" date="2021-02" db="EMBL/GenBank/DDBJ databases">
        <authorList>
            <person name="Nowell W R."/>
        </authorList>
    </citation>
    <scope>NUCLEOTIDE SEQUENCE</scope>
    <source>
        <strain evidence="9">Ploen Becks lab</strain>
    </source>
</reference>